<gene>
    <name evidence="2" type="ORF">BOFE_08160</name>
</gene>
<evidence type="ECO:0000313" key="2">
    <source>
        <dbReference type="EMBL" id="BDU63276.1"/>
    </source>
</evidence>
<dbReference type="Proteomes" id="UP001317516">
    <property type="component" value="Chromosome"/>
</dbReference>
<reference evidence="2 3" key="1">
    <citation type="submission" date="2022-11" db="EMBL/GenBank/DDBJ databases">
        <title>Genome sequence of clinical isolate of the human pathogenic Borrelia fainii.</title>
        <authorList>
            <person name="Itokawa K."/>
            <person name="Sato K."/>
            <person name="Qiu Y."/>
        </authorList>
    </citation>
    <scope>NUCLEOTIDE SEQUENCE [LARGE SCALE GENOMIC DNA]</scope>
    <source>
        <strain evidence="2 3">Qtaro</strain>
    </source>
</reference>
<evidence type="ECO:0000313" key="3">
    <source>
        <dbReference type="Proteomes" id="UP001317516"/>
    </source>
</evidence>
<feature type="chain" id="PRO_5046377984" evidence="1">
    <location>
        <begin position="20"/>
        <end position="45"/>
    </location>
</feature>
<feature type="signal peptide" evidence="1">
    <location>
        <begin position="1"/>
        <end position="19"/>
    </location>
</feature>
<dbReference type="EMBL" id="AP027070">
    <property type="protein sequence ID" value="BDU63276.1"/>
    <property type="molecule type" value="Genomic_DNA"/>
</dbReference>
<name>A0ABM8DL11_9SPIR</name>
<organism evidence="2 3">
    <name type="scientific">Candidatus Borrelia fainii</name>
    <dbReference type="NCBI Taxonomy" id="2518322"/>
    <lineage>
        <taxon>Bacteria</taxon>
        <taxon>Pseudomonadati</taxon>
        <taxon>Spirochaetota</taxon>
        <taxon>Spirochaetia</taxon>
        <taxon>Spirochaetales</taxon>
        <taxon>Borreliaceae</taxon>
        <taxon>Borrelia</taxon>
    </lineage>
</organism>
<sequence>MKKILILMLVCFCALVSFAQNHDEIVGSGDNVEKMLLYESYKKIL</sequence>
<dbReference type="RefSeq" id="WP_281861982.1">
    <property type="nucleotide sequence ID" value="NZ_AP027070.1"/>
</dbReference>
<evidence type="ECO:0000256" key="1">
    <source>
        <dbReference type="SAM" id="SignalP"/>
    </source>
</evidence>
<keyword evidence="1" id="KW-0732">Signal</keyword>
<protein>
    <submittedName>
        <fullName evidence="2">Uncharacterized protein</fullName>
    </submittedName>
</protein>
<proteinExistence type="predicted"/>
<accession>A0ABM8DL11</accession>
<keyword evidence="3" id="KW-1185">Reference proteome</keyword>